<dbReference type="Gene3D" id="3.30.565.10">
    <property type="entry name" value="Histidine kinase-like ATPase, C-terminal domain"/>
    <property type="match status" value="1"/>
</dbReference>
<dbReference type="EMBL" id="WMBR01000006">
    <property type="protein sequence ID" value="MXP23594.1"/>
    <property type="molecule type" value="Genomic_DNA"/>
</dbReference>
<reference evidence="1 2" key="1">
    <citation type="submission" date="2019-11" db="EMBL/GenBank/DDBJ databases">
        <title>Gordonia sp. nov., a novel actinobacterium isolated from mangrove soil in Hainan.</title>
        <authorList>
            <person name="Huang X."/>
            <person name="Xie Y."/>
            <person name="Chu X."/>
            <person name="Xiao K."/>
        </authorList>
    </citation>
    <scope>NUCLEOTIDE SEQUENCE [LARGE SCALE GENOMIC DNA]</scope>
    <source>
        <strain evidence="1 2">HNM0687</strain>
    </source>
</reference>
<organism evidence="1 2">
    <name type="scientific">Gordonia mangrovi</name>
    <dbReference type="NCBI Taxonomy" id="2665643"/>
    <lineage>
        <taxon>Bacteria</taxon>
        <taxon>Bacillati</taxon>
        <taxon>Actinomycetota</taxon>
        <taxon>Actinomycetes</taxon>
        <taxon>Mycobacteriales</taxon>
        <taxon>Gordoniaceae</taxon>
        <taxon>Gordonia</taxon>
    </lineage>
</organism>
<protein>
    <submittedName>
        <fullName evidence="1">Anti-sigma factor</fullName>
    </submittedName>
</protein>
<dbReference type="InterPro" id="IPR036890">
    <property type="entry name" value="HATPase_C_sf"/>
</dbReference>
<name>A0A6L7GUB2_9ACTN</name>
<keyword evidence="2" id="KW-1185">Reference proteome</keyword>
<dbReference type="Proteomes" id="UP000475545">
    <property type="component" value="Unassembled WGS sequence"/>
</dbReference>
<gene>
    <name evidence="1" type="ORF">GIY30_19835</name>
</gene>
<proteinExistence type="predicted"/>
<dbReference type="AlphaFoldDB" id="A0A6L7GUB2"/>
<sequence length="133" mass="13800">MDVITEAAAAPVKLSVIAGADRLPIVRSVVERTLFIDDWSVDDVADVKLGVDEICSQLIAAAEPGSSIAVSIAAGPAGVTVQIDGWPDSAFAFDTAGFGWRVVETVTDAQTVAYVETGGGRQVVVRVAKSRTP</sequence>
<evidence type="ECO:0000313" key="2">
    <source>
        <dbReference type="Proteomes" id="UP000475545"/>
    </source>
</evidence>
<comment type="caution">
    <text evidence="1">The sequence shown here is derived from an EMBL/GenBank/DDBJ whole genome shotgun (WGS) entry which is preliminary data.</text>
</comment>
<evidence type="ECO:0000313" key="1">
    <source>
        <dbReference type="EMBL" id="MXP23594.1"/>
    </source>
</evidence>
<accession>A0A6L7GUB2</accession>